<reference evidence="12 13" key="1">
    <citation type="submission" date="2017-11" db="EMBL/GenBank/DDBJ databases">
        <title>Streptomyces carmine sp. nov., a novel actinomycete isolated from Sophora alopecuroides in Xinjiang, China.</title>
        <authorList>
            <person name="Wang Y."/>
            <person name="Luo X."/>
            <person name="Wan C."/>
            <person name="Zhang L."/>
        </authorList>
    </citation>
    <scope>NUCLEOTIDE SEQUENCE [LARGE SCALE GENOMIC DNA]</scope>
    <source>
        <strain evidence="12 13">TRM SA0054</strain>
    </source>
</reference>
<evidence type="ECO:0000256" key="4">
    <source>
        <dbReference type="ARBA" id="ARBA00022519"/>
    </source>
</evidence>
<feature type="transmembrane region" description="Helical" evidence="11">
    <location>
        <begin position="163"/>
        <end position="185"/>
    </location>
</feature>
<keyword evidence="8" id="KW-0764">Sulfate transport</keyword>
<keyword evidence="7 11" id="KW-1133">Transmembrane helix</keyword>
<evidence type="ECO:0000256" key="1">
    <source>
        <dbReference type="ARBA" id="ARBA00004141"/>
    </source>
</evidence>
<dbReference type="AlphaFoldDB" id="A0A2M8M2H7"/>
<evidence type="ECO:0000313" key="12">
    <source>
        <dbReference type="EMBL" id="PJE98412.1"/>
    </source>
</evidence>
<evidence type="ECO:0000256" key="5">
    <source>
        <dbReference type="ARBA" id="ARBA00022605"/>
    </source>
</evidence>
<evidence type="ECO:0000256" key="10">
    <source>
        <dbReference type="SAM" id="MobiDB-lite"/>
    </source>
</evidence>
<dbReference type="Proteomes" id="UP000230407">
    <property type="component" value="Unassembled WGS sequence"/>
</dbReference>
<feature type="transmembrane region" description="Helical" evidence="11">
    <location>
        <begin position="206"/>
        <end position="239"/>
    </location>
</feature>
<dbReference type="GO" id="GO:0019344">
    <property type="term" value="P:cysteine biosynthetic process"/>
    <property type="evidence" value="ECO:0007669"/>
    <property type="project" value="TreeGrafter"/>
</dbReference>
<evidence type="ECO:0000256" key="2">
    <source>
        <dbReference type="ARBA" id="ARBA00022448"/>
    </source>
</evidence>
<evidence type="ECO:0000313" key="13">
    <source>
        <dbReference type="Proteomes" id="UP000230407"/>
    </source>
</evidence>
<name>A0A2M8M2H7_9ACTN</name>
<gene>
    <name evidence="12" type="ORF">CUT44_06795</name>
</gene>
<dbReference type="GO" id="GO:0000103">
    <property type="term" value="P:sulfate assimilation"/>
    <property type="evidence" value="ECO:0007669"/>
    <property type="project" value="TreeGrafter"/>
</dbReference>
<dbReference type="PANTHER" id="PTHR37468">
    <property type="entry name" value="SULFATE TRANSPORTER CYSZ"/>
    <property type="match status" value="1"/>
</dbReference>
<keyword evidence="13" id="KW-1185">Reference proteome</keyword>
<dbReference type="PANTHER" id="PTHR37468:SF1">
    <property type="entry name" value="SULFATE TRANSPORTER CYSZ"/>
    <property type="match status" value="1"/>
</dbReference>
<keyword evidence="5" id="KW-0028">Amino-acid biosynthesis</keyword>
<dbReference type="Pfam" id="PF07264">
    <property type="entry name" value="EI24"/>
    <property type="match status" value="1"/>
</dbReference>
<evidence type="ECO:0000256" key="11">
    <source>
        <dbReference type="SAM" id="Phobius"/>
    </source>
</evidence>
<dbReference type="GO" id="GO:0005886">
    <property type="term" value="C:plasma membrane"/>
    <property type="evidence" value="ECO:0007669"/>
    <property type="project" value="TreeGrafter"/>
</dbReference>
<feature type="compositionally biased region" description="Gly residues" evidence="10">
    <location>
        <begin position="254"/>
        <end position="272"/>
    </location>
</feature>
<keyword evidence="3" id="KW-1003">Cell membrane</keyword>
<comment type="subcellular location">
    <subcellularLocation>
        <location evidence="1">Membrane</location>
        <topology evidence="1">Multi-pass membrane protein</topology>
    </subcellularLocation>
</comment>
<keyword evidence="2" id="KW-0813">Transport</keyword>
<feature type="transmembrane region" description="Helical" evidence="11">
    <location>
        <begin position="138"/>
        <end position="157"/>
    </location>
</feature>
<evidence type="ECO:0000256" key="9">
    <source>
        <dbReference type="ARBA" id="ARBA00023136"/>
    </source>
</evidence>
<organism evidence="12 13">
    <name type="scientific">Streptomyces carminius</name>
    <dbReference type="NCBI Taxonomy" id="2665496"/>
    <lineage>
        <taxon>Bacteria</taxon>
        <taxon>Bacillati</taxon>
        <taxon>Actinomycetota</taxon>
        <taxon>Actinomycetes</taxon>
        <taxon>Kitasatosporales</taxon>
        <taxon>Streptomycetaceae</taxon>
        <taxon>Streptomyces</taxon>
    </lineage>
</organism>
<protein>
    <recommendedName>
        <fullName evidence="14">CysZ protein</fullName>
    </recommendedName>
</protein>
<dbReference type="InterPro" id="IPR059112">
    <property type="entry name" value="CysZ/EI24"/>
</dbReference>
<dbReference type="InterPro" id="IPR050480">
    <property type="entry name" value="CysZ-like"/>
</dbReference>
<evidence type="ECO:0000256" key="6">
    <source>
        <dbReference type="ARBA" id="ARBA00022692"/>
    </source>
</evidence>
<dbReference type="GO" id="GO:0009675">
    <property type="term" value="F:high-affinity sulfate:proton symporter activity"/>
    <property type="evidence" value="ECO:0007669"/>
    <property type="project" value="TreeGrafter"/>
</dbReference>
<dbReference type="EMBL" id="PGGW01000019">
    <property type="protein sequence ID" value="PJE98412.1"/>
    <property type="molecule type" value="Genomic_DNA"/>
</dbReference>
<sequence>MGDLATGMRYLGQGQKWVLRNGRWFGFGLLPALVTLVLYAAALAALALWAGDLVVWATPFADDWDSPWPGLLRGALTALLFAGGLLLAVLTFTAVTLLVGDPFYESLSEKVEESVGGVAEGPDIPLLRSLWISLRDSLYVLTRALVLAVPLFALGFVPVLGQTVVPVLGLAVSGFFLTLELTSVAMQRRAIPVRERLRMLRGRKALALGFGGPLVLSFLVPLAAVFLMPGAVAGAALLVRDLADGDSPTDGGDDGGAGGHGGASGAGGGGPRPEGHPG</sequence>
<feature type="region of interest" description="Disordered" evidence="10">
    <location>
        <begin position="247"/>
        <end position="278"/>
    </location>
</feature>
<accession>A0A2M8M2H7</accession>
<keyword evidence="9 11" id="KW-0472">Membrane</keyword>
<proteinExistence type="predicted"/>
<feature type="transmembrane region" description="Helical" evidence="11">
    <location>
        <begin position="24"/>
        <end position="51"/>
    </location>
</feature>
<evidence type="ECO:0000256" key="8">
    <source>
        <dbReference type="ARBA" id="ARBA00023032"/>
    </source>
</evidence>
<keyword evidence="6 11" id="KW-0812">Transmembrane</keyword>
<evidence type="ECO:0008006" key="14">
    <source>
        <dbReference type="Google" id="ProtNLM"/>
    </source>
</evidence>
<evidence type="ECO:0000256" key="3">
    <source>
        <dbReference type="ARBA" id="ARBA00022475"/>
    </source>
</evidence>
<comment type="caution">
    <text evidence="12">The sequence shown here is derived from an EMBL/GenBank/DDBJ whole genome shotgun (WGS) entry which is preliminary data.</text>
</comment>
<feature type="transmembrane region" description="Helical" evidence="11">
    <location>
        <begin position="71"/>
        <end position="100"/>
    </location>
</feature>
<dbReference type="RefSeq" id="WP_100201250.1">
    <property type="nucleotide sequence ID" value="NZ_PGGW01000019.1"/>
</dbReference>
<keyword evidence="4" id="KW-0997">Cell inner membrane</keyword>
<evidence type="ECO:0000256" key="7">
    <source>
        <dbReference type="ARBA" id="ARBA00022989"/>
    </source>
</evidence>